<comment type="caution">
    <text evidence="3">The sequence shown here is derived from an EMBL/GenBank/DDBJ whole genome shotgun (WGS) entry which is preliminary data.</text>
</comment>
<dbReference type="SUPFAM" id="SSF55797">
    <property type="entry name" value="PR-1-like"/>
    <property type="match status" value="1"/>
</dbReference>
<dbReference type="Pfam" id="PF00188">
    <property type="entry name" value="CAP"/>
    <property type="match status" value="1"/>
</dbReference>
<dbReference type="Pfam" id="PF01476">
    <property type="entry name" value="LysM"/>
    <property type="match status" value="1"/>
</dbReference>
<dbReference type="PANTHER" id="PTHR31157">
    <property type="entry name" value="SCP DOMAIN-CONTAINING PROTEIN"/>
    <property type="match status" value="1"/>
</dbReference>
<proteinExistence type="predicted"/>
<dbReference type="Proteomes" id="UP000037109">
    <property type="component" value="Unassembled WGS sequence"/>
</dbReference>
<evidence type="ECO:0000313" key="3">
    <source>
        <dbReference type="EMBL" id="KON89224.1"/>
    </source>
</evidence>
<protein>
    <recommendedName>
        <fullName evidence="2">LysM domain-containing protein</fullName>
    </recommendedName>
</protein>
<sequence>MPKFKVISIFFLLIFLTAHPAEAAIEYRVEKKDTLWEIALRFQKDLQDIVISNPQIENPDLIFPGEIIIIPDHGRKIAIPKMDVNENALIELANEKRKELRLKPLSVDLHLAGAAKKKSLDMMKFEYVSHNSPTYGNPTVMLRNQQISFLTVKENIGAGYKTADEMFAAWMNSSVHRENILSKSATHIGTGYVQGGLHGHYWTIFIVEKNKGG</sequence>
<feature type="domain" description="LysM" evidence="2">
    <location>
        <begin position="25"/>
        <end position="70"/>
    </location>
</feature>
<dbReference type="OrthoDB" id="9783944at2"/>
<dbReference type="EMBL" id="LGUF01000007">
    <property type="protein sequence ID" value="KON89224.1"/>
    <property type="molecule type" value="Genomic_DNA"/>
</dbReference>
<gene>
    <name evidence="3" type="ORF">AF332_22055</name>
</gene>
<keyword evidence="1" id="KW-0732">Signal</keyword>
<dbReference type="Gene3D" id="3.40.33.10">
    <property type="entry name" value="CAP"/>
    <property type="match status" value="1"/>
</dbReference>
<feature type="signal peptide" evidence="1">
    <location>
        <begin position="1"/>
        <end position="23"/>
    </location>
</feature>
<dbReference type="PANTHER" id="PTHR31157:SF1">
    <property type="entry name" value="SCP DOMAIN-CONTAINING PROTEIN"/>
    <property type="match status" value="1"/>
</dbReference>
<keyword evidence="4" id="KW-1185">Reference proteome</keyword>
<dbReference type="RefSeq" id="WP_053436596.1">
    <property type="nucleotide sequence ID" value="NZ_LGUF01000007.1"/>
</dbReference>
<accession>A0A0M0GHA3</accession>
<dbReference type="SMART" id="SM00257">
    <property type="entry name" value="LysM"/>
    <property type="match status" value="1"/>
</dbReference>
<reference evidence="4" key="1">
    <citation type="submission" date="2015-07" db="EMBL/GenBank/DDBJ databases">
        <title>Fjat-10036 dsm4.</title>
        <authorList>
            <person name="Liu B."/>
            <person name="Wang J."/>
            <person name="Zhu Y."/>
            <person name="Liu G."/>
            <person name="Chen Q."/>
            <person name="Chen Z."/>
            <person name="Lan J."/>
            <person name="Che J."/>
            <person name="Ge C."/>
            <person name="Shi H."/>
            <person name="Pan Z."/>
            <person name="Liu X."/>
        </authorList>
    </citation>
    <scope>NUCLEOTIDE SEQUENCE [LARGE SCALE GENOMIC DNA]</scope>
    <source>
        <strain evidence="4">DSM 4</strain>
    </source>
</reference>
<dbReference type="AlphaFoldDB" id="A0A0M0GHA3"/>
<organism evidence="3 4">
    <name type="scientific">Sporosarcina globispora</name>
    <name type="common">Bacillus globisporus</name>
    <dbReference type="NCBI Taxonomy" id="1459"/>
    <lineage>
        <taxon>Bacteria</taxon>
        <taxon>Bacillati</taxon>
        <taxon>Bacillota</taxon>
        <taxon>Bacilli</taxon>
        <taxon>Bacillales</taxon>
        <taxon>Caryophanaceae</taxon>
        <taxon>Sporosarcina</taxon>
    </lineage>
</organism>
<dbReference type="PATRIC" id="fig|1459.3.peg.4857"/>
<feature type="chain" id="PRO_5005599511" description="LysM domain-containing protein" evidence="1">
    <location>
        <begin position="24"/>
        <end position="213"/>
    </location>
</feature>
<dbReference type="InterPro" id="IPR014044">
    <property type="entry name" value="CAP_dom"/>
</dbReference>
<dbReference type="InterPro" id="IPR018392">
    <property type="entry name" value="LysM"/>
</dbReference>
<name>A0A0M0GHA3_SPOGL</name>
<dbReference type="STRING" id="1459.AF332_22055"/>
<dbReference type="CDD" id="cd00118">
    <property type="entry name" value="LysM"/>
    <property type="match status" value="1"/>
</dbReference>
<dbReference type="Gene3D" id="3.10.350.10">
    <property type="entry name" value="LysM domain"/>
    <property type="match status" value="1"/>
</dbReference>
<dbReference type="PROSITE" id="PS51782">
    <property type="entry name" value="LYSM"/>
    <property type="match status" value="1"/>
</dbReference>
<evidence type="ECO:0000313" key="4">
    <source>
        <dbReference type="Proteomes" id="UP000037109"/>
    </source>
</evidence>
<dbReference type="SUPFAM" id="SSF54106">
    <property type="entry name" value="LysM domain"/>
    <property type="match status" value="1"/>
</dbReference>
<dbReference type="InterPro" id="IPR035940">
    <property type="entry name" value="CAP_sf"/>
</dbReference>
<dbReference type="CDD" id="cd05379">
    <property type="entry name" value="CAP_bacterial"/>
    <property type="match status" value="1"/>
</dbReference>
<dbReference type="InterPro" id="IPR036779">
    <property type="entry name" value="LysM_dom_sf"/>
</dbReference>
<evidence type="ECO:0000256" key="1">
    <source>
        <dbReference type="SAM" id="SignalP"/>
    </source>
</evidence>
<evidence type="ECO:0000259" key="2">
    <source>
        <dbReference type="PROSITE" id="PS51782"/>
    </source>
</evidence>